<dbReference type="GO" id="GO:0003688">
    <property type="term" value="F:DNA replication origin binding"/>
    <property type="evidence" value="ECO:0007669"/>
    <property type="project" value="TreeGrafter"/>
</dbReference>
<feature type="compositionally biased region" description="Polar residues" evidence="2">
    <location>
        <begin position="638"/>
        <end position="648"/>
    </location>
</feature>
<dbReference type="EMBL" id="JMSN01000134">
    <property type="protein sequence ID" value="KDN37661.1"/>
    <property type="molecule type" value="Genomic_DNA"/>
</dbReference>
<keyword evidence="5" id="KW-1185">Reference proteome</keyword>
<dbReference type="GeneID" id="25266209"/>
<feature type="compositionally biased region" description="Low complexity" evidence="2">
    <location>
        <begin position="63"/>
        <end position="73"/>
    </location>
</feature>
<dbReference type="OrthoDB" id="3264597at2759"/>
<feature type="compositionally biased region" description="Basic and acidic residues" evidence="2">
    <location>
        <begin position="33"/>
        <end position="58"/>
    </location>
</feature>
<protein>
    <recommendedName>
        <fullName evidence="3">Zinc finger Mcm10/DnaG-type domain-containing protein</fullName>
    </recommendedName>
</protein>
<dbReference type="InParanoid" id="A0A066V843"/>
<dbReference type="RefSeq" id="XP_013240442.1">
    <property type="nucleotide sequence ID" value="XM_013384988.1"/>
</dbReference>
<evidence type="ECO:0000313" key="4">
    <source>
        <dbReference type="EMBL" id="KDN37661.1"/>
    </source>
</evidence>
<dbReference type="InterPro" id="IPR015408">
    <property type="entry name" value="Znf_Mcm10/DnaG"/>
</dbReference>
<reference evidence="4 5" key="1">
    <citation type="submission" date="2014-05" db="EMBL/GenBank/DDBJ databases">
        <title>Draft genome sequence of a rare smut relative, Tilletiaria anomala UBC 951.</title>
        <authorList>
            <consortium name="DOE Joint Genome Institute"/>
            <person name="Toome M."/>
            <person name="Kuo A."/>
            <person name="Henrissat B."/>
            <person name="Lipzen A."/>
            <person name="Tritt A."/>
            <person name="Yoshinaga Y."/>
            <person name="Zane M."/>
            <person name="Barry K."/>
            <person name="Grigoriev I.V."/>
            <person name="Spatafora J.W."/>
            <person name="Aimea M.C."/>
        </authorList>
    </citation>
    <scope>NUCLEOTIDE SEQUENCE [LARGE SCALE GENOMIC DNA]</scope>
    <source>
        <strain evidence="4 5">UBC 951</strain>
    </source>
</reference>
<evidence type="ECO:0000256" key="1">
    <source>
        <dbReference type="ARBA" id="ARBA00009679"/>
    </source>
</evidence>
<comment type="similarity">
    <text evidence="1">Belongs to the MCM10 family.</text>
</comment>
<dbReference type="AlphaFoldDB" id="A0A066V843"/>
<dbReference type="GO" id="GO:0003697">
    <property type="term" value="F:single-stranded DNA binding"/>
    <property type="evidence" value="ECO:0007669"/>
    <property type="project" value="InterPro"/>
</dbReference>
<dbReference type="InterPro" id="IPR012340">
    <property type="entry name" value="NA-bd_OB-fold"/>
</dbReference>
<dbReference type="GO" id="GO:0006270">
    <property type="term" value="P:DNA replication initiation"/>
    <property type="evidence" value="ECO:0007669"/>
    <property type="project" value="InterPro"/>
</dbReference>
<dbReference type="Proteomes" id="UP000027361">
    <property type="component" value="Unassembled WGS sequence"/>
</dbReference>
<accession>A0A066V843</accession>
<feature type="domain" description="Zinc finger Mcm10/DnaG-type" evidence="3">
    <location>
        <begin position="383"/>
        <end position="437"/>
    </location>
</feature>
<feature type="compositionally biased region" description="Low complexity" evidence="2">
    <location>
        <begin position="442"/>
        <end position="452"/>
    </location>
</feature>
<dbReference type="STRING" id="1037660.A0A066V843"/>
<evidence type="ECO:0000313" key="5">
    <source>
        <dbReference type="Proteomes" id="UP000027361"/>
    </source>
</evidence>
<organism evidence="4 5">
    <name type="scientific">Tilletiaria anomala (strain ATCC 24038 / CBS 436.72 / UBC 951)</name>
    <dbReference type="NCBI Taxonomy" id="1037660"/>
    <lineage>
        <taxon>Eukaryota</taxon>
        <taxon>Fungi</taxon>
        <taxon>Dikarya</taxon>
        <taxon>Basidiomycota</taxon>
        <taxon>Ustilaginomycotina</taxon>
        <taxon>Exobasidiomycetes</taxon>
        <taxon>Georgefischeriales</taxon>
        <taxon>Tilletiariaceae</taxon>
        <taxon>Tilletiaria</taxon>
    </lineage>
</organism>
<name>A0A066V843_TILAU</name>
<dbReference type="GO" id="GO:0043596">
    <property type="term" value="C:nuclear replication fork"/>
    <property type="evidence" value="ECO:0007669"/>
    <property type="project" value="TreeGrafter"/>
</dbReference>
<feature type="region of interest" description="Disordered" evidence="2">
    <location>
        <begin position="27"/>
        <end position="114"/>
    </location>
</feature>
<dbReference type="InterPro" id="IPR040184">
    <property type="entry name" value="Mcm10"/>
</dbReference>
<comment type="caution">
    <text evidence="4">The sequence shown here is derived from an EMBL/GenBank/DDBJ whole genome shotgun (WGS) entry which is preliminary data.</text>
</comment>
<feature type="region of interest" description="Disordered" evidence="2">
    <location>
        <begin position="435"/>
        <end position="478"/>
    </location>
</feature>
<sequence length="763" mass="84614">MNDAIKDGIAAMTRSASEAQLMAARYQAAGRSAKREAAGTAQENERIYDDTDAREARFDAQPSGSSSLLSRISVARRRRPDDDPSENADPDTAAENGYAARECKRNGKHTSAFTRDEQMRINEMVPLGPTEFNAPDDDPTWEKVEPYSNIALKRRYFAHDAMHLLYKDRRQVQTSMLYSIARLRPHTGWHGRFAADGAYELPFGNEEWVLITVIIGKSAIQLSRKLSKEVREEKVDDRLELHGQQTKSYARQGQRKFFLASLMDLRRAGGYRRGMGPGGDDELEMLLLESDTRIDKDLARVKRESGLELEGHVGDSLQKTKYDSFAGGSGGAFEKLHKEPEGTVIAIVNPRILPQRETHRWGGKDSKMLTVTPRSASSVIIIGKAEDFATCEATKRNGERCSAFVDVRVRSSRDGKAGAGSICMFHQERAIERGRTHRPEFASAGPTSSSGPGERGGSRWMKRGRDGGGFNGGGEAPPKGFTGMGIAEDGISGTGTGATYTVGGRNDGDLNDETNILYDVNVQLGRKREEREQMLKKRKRQEMIVAELDRAPQHRLSRETDARLQALKLQGRNEKELDNCHLWRTQKRSDAAAYIMQRAERALQAQMQQAQKAKSGRRGRLVLDHCSVTLNSDEENRQNPMQETSAGSTRGPRYRYSAEAIKKIGFNPLTDAYGKLASGDEGGEAHDNDIRERLLARGSVDSQTLAEPKLRIKGAPKWRNVKAPLGATQTGQQKAYDEMYGVDVGAFSDYSLSDLDSGDDDVF</sequence>
<dbReference type="PANTHER" id="PTHR13454:SF11">
    <property type="entry name" value="PROTEIN MCM10 HOMOLOG"/>
    <property type="match status" value="1"/>
</dbReference>
<evidence type="ECO:0000259" key="3">
    <source>
        <dbReference type="Pfam" id="PF09329"/>
    </source>
</evidence>
<dbReference type="Pfam" id="PF09329">
    <property type="entry name" value="zf-primase"/>
    <property type="match status" value="1"/>
</dbReference>
<gene>
    <name evidence="4" type="ORF">K437DRAFT_270809</name>
</gene>
<proteinExistence type="inferred from homology"/>
<feature type="region of interest" description="Disordered" evidence="2">
    <location>
        <begin position="632"/>
        <end position="652"/>
    </location>
</feature>
<dbReference type="HOGENOM" id="CLU_365699_0_0_1"/>
<dbReference type="Gene3D" id="2.40.50.140">
    <property type="entry name" value="Nucleic acid-binding proteins"/>
    <property type="match status" value="1"/>
</dbReference>
<evidence type="ECO:0000256" key="2">
    <source>
        <dbReference type="SAM" id="MobiDB-lite"/>
    </source>
</evidence>
<dbReference type="PANTHER" id="PTHR13454">
    <property type="entry name" value="PROTEIN MCM10 HOMOLOG"/>
    <property type="match status" value="1"/>
</dbReference>